<feature type="transmembrane region" description="Helical" evidence="2">
    <location>
        <begin position="7"/>
        <end position="26"/>
    </location>
</feature>
<evidence type="ECO:0000256" key="1">
    <source>
        <dbReference type="SAM" id="Coils"/>
    </source>
</evidence>
<protein>
    <submittedName>
        <fullName evidence="3">Pleckstrin homology domain-containing family D member 1</fullName>
    </submittedName>
</protein>
<feature type="coiled-coil region" evidence="1">
    <location>
        <begin position="46"/>
        <end position="202"/>
    </location>
</feature>
<keyword evidence="1" id="KW-0175">Coiled coil</keyword>
<reference evidence="3 4" key="1">
    <citation type="journal article" date="2019" name="Mol. Ecol. Resour.">
        <title>Improving Illumina assemblies with Hi-C and long reads: an example with the North African dromedary.</title>
        <authorList>
            <person name="Elbers J.P."/>
            <person name="Rogers M.F."/>
            <person name="Perelman P.L."/>
            <person name="Proskuryakova A.A."/>
            <person name="Serdyukova N.A."/>
            <person name="Johnson W.E."/>
            <person name="Horin P."/>
            <person name="Corander J."/>
            <person name="Murphy D."/>
            <person name="Burger P.A."/>
        </authorList>
    </citation>
    <scope>NUCLEOTIDE SEQUENCE [LARGE SCALE GENOMIC DNA]</scope>
    <source>
        <strain evidence="3">Drom800</strain>
        <tissue evidence="3">Blood</tissue>
    </source>
</reference>
<keyword evidence="2" id="KW-0812">Transmembrane</keyword>
<evidence type="ECO:0000313" key="4">
    <source>
        <dbReference type="Proteomes" id="UP000299084"/>
    </source>
</evidence>
<organism evidence="3 4">
    <name type="scientific">Camelus dromedarius</name>
    <name type="common">Dromedary</name>
    <name type="synonym">Arabian camel</name>
    <dbReference type="NCBI Taxonomy" id="9838"/>
    <lineage>
        <taxon>Eukaryota</taxon>
        <taxon>Metazoa</taxon>
        <taxon>Chordata</taxon>
        <taxon>Craniata</taxon>
        <taxon>Vertebrata</taxon>
        <taxon>Euteleostomi</taxon>
        <taxon>Mammalia</taxon>
        <taxon>Eutheria</taxon>
        <taxon>Laurasiatheria</taxon>
        <taxon>Artiodactyla</taxon>
        <taxon>Tylopoda</taxon>
        <taxon>Camelidae</taxon>
        <taxon>Camelus</taxon>
    </lineage>
</organism>
<comment type="caution">
    <text evidence="3">The sequence shown here is derived from an EMBL/GenBank/DDBJ whole genome shotgun (WGS) entry which is preliminary data.</text>
</comment>
<proteinExistence type="predicted"/>
<sequence length="323" mass="37704">MNLRPQLWGLLVVLAVVTTIIIVITIDPALCPRRELELTARCLKGVEQEKKELRHFTESLQQTLEELSIEKKKTLEMLEENENQLQTLANQSEQPPPSGGLHSNLRQIEEKMQQLLKEKLLAEKRMKENEERSRALEEEREFYSSQSQALQNSLQELTAEKQQAERELKAEVKVRMDLERRLREAEGALRSLEQGLNSKVRNKEKEERMRADVTHLKRFFEECIRNAELEAKMPVIMKNSVYIHKAATRRIKSCRFHRRRSSTSWNDVKPSQSFMTSQLEANNMEELKEVAKRLSRDQRFRESIYHIMATQSGAPSVLPRGGK</sequence>
<dbReference type="EMBL" id="JWIN03000006">
    <property type="protein sequence ID" value="KAB1277918.1"/>
    <property type="molecule type" value="Genomic_DNA"/>
</dbReference>
<accession>A0A5N4E376</accession>
<keyword evidence="4" id="KW-1185">Reference proteome</keyword>
<dbReference type="Proteomes" id="UP000299084">
    <property type="component" value="Unassembled WGS sequence"/>
</dbReference>
<gene>
    <name evidence="3" type="ORF">Cadr_000006148</name>
</gene>
<keyword evidence="2" id="KW-1133">Transmembrane helix</keyword>
<dbReference type="PANTHER" id="PTHR14383">
    <property type="entry name" value="SWAP-70 RECOMBINASE"/>
    <property type="match status" value="1"/>
</dbReference>
<keyword evidence="2" id="KW-0472">Membrane</keyword>
<evidence type="ECO:0000256" key="2">
    <source>
        <dbReference type="SAM" id="Phobius"/>
    </source>
</evidence>
<dbReference type="PANTHER" id="PTHR14383:SF1">
    <property type="entry name" value="PLECKSTRIN HOMOLOGY DOMAIN-CONTAINING FAMILY D MEMBER 1"/>
    <property type="match status" value="1"/>
</dbReference>
<dbReference type="STRING" id="9838.ENSCDRP00005004801"/>
<name>A0A5N4E376_CAMDR</name>
<evidence type="ECO:0000313" key="3">
    <source>
        <dbReference type="EMBL" id="KAB1277918.1"/>
    </source>
</evidence>
<dbReference type="AlphaFoldDB" id="A0A5N4E376"/>